<dbReference type="EMBL" id="MUXE01000017">
    <property type="protein sequence ID" value="PUE63608.1"/>
    <property type="molecule type" value="Genomic_DNA"/>
</dbReference>
<feature type="transmembrane region" description="Helical" evidence="5">
    <location>
        <begin position="225"/>
        <end position="241"/>
    </location>
</feature>
<evidence type="ECO:0000256" key="4">
    <source>
        <dbReference type="ARBA" id="ARBA00023136"/>
    </source>
</evidence>
<dbReference type="PANTHER" id="PTHR37422:SF13">
    <property type="entry name" value="LIPOPOLYSACCHARIDE BIOSYNTHESIS PROTEIN PA4999-RELATED"/>
    <property type="match status" value="1"/>
</dbReference>
<gene>
    <name evidence="7" type="ORF">B0174_10290</name>
</gene>
<evidence type="ECO:0000313" key="7">
    <source>
        <dbReference type="EMBL" id="PUE63608.1"/>
    </source>
</evidence>
<dbReference type="OrthoDB" id="5292786at2"/>
<dbReference type="RefSeq" id="WP_108560451.1">
    <property type="nucleotide sequence ID" value="NZ_MUXE01000017.1"/>
</dbReference>
<feature type="transmembrane region" description="Helical" evidence="5">
    <location>
        <begin position="379"/>
        <end position="398"/>
    </location>
</feature>
<feature type="transmembrane region" description="Helical" evidence="5">
    <location>
        <begin position="58"/>
        <end position="75"/>
    </location>
</feature>
<feature type="domain" description="O-antigen ligase-related" evidence="6">
    <location>
        <begin position="187"/>
        <end position="339"/>
    </location>
</feature>
<dbReference type="Pfam" id="PF04932">
    <property type="entry name" value="Wzy_C"/>
    <property type="match status" value="1"/>
</dbReference>
<dbReference type="AlphaFoldDB" id="A0A363CWZ8"/>
<feature type="transmembrane region" description="Helical" evidence="5">
    <location>
        <begin position="111"/>
        <end position="132"/>
    </location>
</feature>
<feature type="transmembrane region" description="Helical" evidence="5">
    <location>
        <begin position="355"/>
        <end position="373"/>
    </location>
</feature>
<dbReference type="PANTHER" id="PTHR37422">
    <property type="entry name" value="TEICHURONIC ACID BIOSYNTHESIS PROTEIN TUAE"/>
    <property type="match status" value="1"/>
</dbReference>
<organism evidence="7 8">
    <name type="scientific">Arcobacter caeni</name>
    <dbReference type="NCBI Taxonomy" id="1912877"/>
    <lineage>
        <taxon>Bacteria</taxon>
        <taxon>Pseudomonadati</taxon>
        <taxon>Campylobacterota</taxon>
        <taxon>Epsilonproteobacteria</taxon>
        <taxon>Campylobacterales</taxon>
        <taxon>Arcobacteraceae</taxon>
        <taxon>Arcobacter</taxon>
    </lineage>
</organism>
<dbReference type="InterPro" id="IPR051533">
    <property type="entry name" value="WaaL-like"/>
</dbReference>
<protein>
    <recommendedName>
        <fullName evidence="6">O-antigen ligase-related domain-containing protein</fullName>
    </recommendedName>
</protein>
<keyword evidence="2 5" id="KW-0812">Transmembrane</keyword>
<name>A0A363CWZ8_9BACT</name>
<evidence type="ECO:0000256" key="1">
    <source>
        <dbReference type="ARBA" id="ARBA00004141"/>
    </source>
</evidence>
<evidence type="ECO:0000256" key="5">
    <source>
        <dbReference type="SAM" id="Phobius"/>
    </source>
</evidence>
<feature type="transmembrane region" description="Helical" evidence="5">
    <location>
        <begin position="12"/>
        <end position="37"/>
    </location>
</feature>
<dbReference type="InterPro" id="IPR007016">
    <property type="entry name" value="O-antigen_ligase-rel_domated"/>
</dbReference>
<sequence>MNEKLLKSIEYLFYLMILLFLVGKAFEIITILIDILFIIYCIKNKNLILEFYKKYESLINGFALLLGYFIIQSLFTNNPMISLKHSFGMSRFIILLFAILYVFNTREKIKNVMIVSFIALFILNLDSLYQYIFKFDVFGKPMYGDGSRITAWTTMPVVNLYSGEFFGLLLSSIILLKDKYRKIAIFSFIFFIIIFFLSGNRSPIVALFSTLFVVGLLSSYRKYFVLLFIGLCIVFSLSLFNDKLYRGYSAILNPTSNSATSGRHQIYKTSFEIIKDKPLLGIGGGMFRYDFQEYYSKIYDNKSLDPFEKTWLEISPFHAHNILLDLLVSWGIIGLLLFIYISYKIYKLFIKDKPISLIASIGILYCITPLQFAKSLSQSNWQFYTFLALIFLLLVSIYEAKDIEEKRNKVKNI</sequence>
<dbReference type="Proteomes" id="UP000251135">
    <property type="component" value="Unassembled WGS sequence"/>
</dbReference>
<feature type="transmembrane region" description="Helical" evidence="5">
    <location>
        <begin position="87"/>
        <end position="104"/>
    </location>
</feature>
<keyword evidence="3 5" id="KW-1133">Transmembrane helix</keyword>
<keyword evidence="8" id="KW-1185">Reference proteome</keyword>
<feature type="transmembrane region" description="Helical" evidence="5">
    <location>
        <begin position="204"/>
        <end position="220"/>
    </location>
</feature>
<comment type="caution">
    <text evidence="7">The sequence shown here is derived from an EMBL/GenBank/DDBJ whole genome shotgun (WGS) entry which is preliminary data.</text>
</comment>
<comment type="subcellular location">
    <subcellularLocation>
        <location evidence="1">Membrane</location>
        <topology evidence="1">Multi-pass membrane protein</topology>
    </subcellularLocation>
</comment>
<keyword evidence="4 5" id="KW-0472">Membrane</keyword>
<feature type="transmembrane region" description="Helical" evidence="5">
    <location>
        <begin position="183"/>
        <end position="198"/>
    </location>
</feature>
<feature type="transmembrane region" description="Helical" evidence="5">
    <location>
        <begin position="322"/>
        <end position="343"/>
    </location>
</feature>
<dbReference type="GO" id="GO:0016020">
    <property type="term" value="C:membrane"/>
    <property type="evidence" value="ECO:0007669"/>
    <property type="project" value="UniProtKB-SubCell"/>
</dbReference>
<accession>A0A363CWZ8</accession>
<feature type="transmembrane region" description="Helical" evidence="5">
    <location>
        <begin position="152"/>
        <end position="176"/>
    </location>
</feature>
<evidence type="ECO:0000256" key="3">
    <source>
        <dbReference type="ARBA" id="ARBA00022989"/>
    </source>
</evidence>
<reference evidence="7 8" key="1">
    <citation type="submission" date="2017-02" db="EMBL/GenBank/DDBJ databases">
        <title>Arcobacter caeni sp. nov, a new Arcobacter species isolated from reclaimed water.</title>
        <authorList>
            <person name="Figueras M.J."/>
            <person name="Perez-Cataluna A."/>
            <person name="Salas-Masso N."/>
        </authorList>
    </citation>
    <scope>NUCLEOTIDE SEQUENCE [LARGE SCALE GENOMIC DNA]</scope>
    <source>
        <strain evidence="7 8">RW17-10</strain>
    </source>
</reference>
<evidence type="ECO:0000259" key="6">
    <source>
        <dbReference type="Pfam" id="PF04932"/>
    </source>
</evidence>
<evidence type="ECO:0000313" key="8">
    <source>
        <dbReference type="Proteomes" id="UP000251135"/>
    </source>
</evidence>
<evidence type="ECO:0000256" key="2">
    <source>
        <dbReference type="ARBA" id="ARBA00022692"/>
    </source>
</evidence>
<proteinExistence type="predicted"/>